<dbReference type="PIRSF" id="PIRSF032162">
    <property type="entry name" value="UCP032162_imp"/>
    <property type="match status" value="1"/>
</dbReference>
<evidence type="ECO:0000256" key="1">
    <source>
        <dbReference type="SAM" id="Phobius"/>
    </source>
</evidence>
<organism evidence="2 3">
    <name type="scientific">Rhizobium leucaenae</name>
    <dbReference type="NCBI Taxonomy" id="29450"/>
    <lineage>
        <taxon>Bacteria</taxon>
        <taxon>Pseudomonadati</taxon>
        <taxon>Pseudomonadota</taxon>
        <taxon>Alphaproteobacteria</taxon>
        <taxon>Hyphomicrobiales</taxon>
        <taxon>Rhizobiaceae</taxon>
        <taxon>Rhizobium/Agrobacterium group</taxon>
        <taxon>Rhizobium</taxon>
    </lineage>
</organism>
<evidence type="ECO:0000313" key="2">
    <source>
        <dbReference type="EMBL" id="MBB4566616.1"/>
    </source>
</evidence>
<keyword evidence="1" id="KW-1133">Transmembrane helix</keyword>
<sequence length="175" mass="20099">MNDLYSSPMTERNADTAIDGSRPVFAAELFPHRSLGRRGFKVMLMLTGAFCLIYGIVFVIRGAWPIGIFFGADFILLYGAFWLNYRSGRVREEVTVSRTNVSIRKFSPSGRMVEHRFNPFWTRFLVRRHSEIGVVSMHVRDRSHDTDVGSFLNPEDRESFAKAFKRALATVTQRI</sequence>
<accession>A0A7W6ZQ02</accession>
<feature type="transmembrane region" description="Helical" evidence="1">
    <location>
        <begin position="42"/>
        <end position="60"/>
    </location>
</feature>
<evidence type="ECO:0000313" key="3">
    <source>
        <dbReference type="Proteomes" id="UP000543836"/>
    </source>
</evidence>
<keyword evidence="3" id="KW-1185">Reference proteome</keyword>
<dbReference type="InterPro" id="IPR016990">
    <property type="entry name" value="UCP032162_TM"/>
</dbReference>
<dbReference type="EMBL" id="JACIIG010000001">
    <property type="protein sequence ID" value="MBB4566616.1"/>
    <property type="molecule type" value="Genomic_DNA"/>
</dbReference>
<reference evidence="2 3" key="1">
    <citation type="submission" date="2020-08" db="EMBL/GenBank/DDBJ databases">
        <title>Genomic Encyclopedia of Type Strains, Phase IV (KMG-V): Genome sequencing to study the core and pangenomes of soil and plant-associated prokaryotes.</title>
        <authorList>
            <person name="Whitman W."/>
        </authorList>
    </citation>
    <scope>NUCLEOTIDE SEQUENCE [LARGE SCALE GENOMIC DNA]</scope>
    <source>
        <strain evidence="2 3">SEMIA 492</strain>
    </source>
</reference>
<dbReference type="AlphaFoldDB" id="A0A7W6ZQ02"/>
<feature type="transmembrane region" description="Helical" evidence="1">
    <location>
        <begin position="66"/>
        <end position="85"/>
    </location>
</feature>
<dbReference type="InterPro" id="IPR019253">
    <property type="entry name" value="DUF2244_TM"/>
</dbReference>
<keyword evidence="1" id="KW-0472">Membrane</keyword>
<comment type="caution">
    <text evidence="2">The sequence shown here is derived from an EMBL/GenBank/DDBJ whole genome shotgun (WGS) entry which is preliminary data.</text>
</comment>
<dbReference type="Pfam" id="PF10003">
    <property type="entry name" value="DUF2244"/>
    <property type="match status" value="1"/>
</dbReference>
<protein>
    <submittedName>
        <fullName evidence="2">Putative membrane protein</fullName>
    </submittedName>
</protein>
<proteinExistence type="predicted"/>
<name>A0A7W6ZQ02_9HYPH</name>
<dbReference type="Proteomes" id="UP000543836">
    <property type="component" value="Unassembled WGS sequence"/>
</dbReference>
<keyword evidence="1" id="KW-0812">Transmembrane</keyword>
<gene>
    <name evidence="2" type="ORF">GGE60_000704</name>
</gene>